<organism evidence="1 2">
    <name type="scientific">Nicotiana tabacum</name>
    <name type="common">Common tobacco</name>
    <dbReference type="NCBI Taxonomy" id="4097"/>
    <lineage>
        <taxon>Eukaryota</taxon>
        <taxon>Viridiplantae</taxon>
        <taxon>Streptophyta</taxon>
        <taxon>Embryophyta</taxon>
        <taxon>Tracheophyta</taxon>
        <taxon>Spermatophyta</taxon>
        <taxon>Magnoliopsida</taxon>
        <taxon>eudicotyledons</taxon>
        <taxon>Gunneridae</taxon>
        <taxon>Pentapetalae</taxon>
        <taxon>asterids</taxon>
        <taxon>lamiids</taxon>
        <taxon>Solanales</taxon>
        <taxon>Solanaceae</taxon>
        <taxon>Nicotianoideae</taxon>
        <taxon>Nicotianeae</taxon>
        <taxon>Nicotiana</taxon>
    </lineage>
</organism>
<gene>
    <name evidence="2" type="primary">LOC142175329</name>
</gene>
<dbReference type="RefSeq" id="XP_075098013.1">
    <property type="nucleotide sequence ID" value="XM_075241912.1"/>
</dbReference>
<reference evidence="1" key="1">
    <citation type="journal article" date="2014" name="Nat. Commun.">
        <title>The tobacco genome sequence and its comparison with those of tomato and potato.</title>
        <authorList>
            <person name="Sierro N."/>
            <person name="Battey J.N."/>
            <person name="Ouadi S."/>
            <person name="Bakaher N."/>
            <person name="Bovet L."/>
            <person name="Willig A."/>
            <person name="Goepfert S."/>
            <person name="Peitsch M.C."/>
            <person name="Ivanov N.V."/>
        </authorList>
    </citation>
    <scope>NUCLEOTIDE SEQUENCE [LARGE SCALE GENOMIC DNA]</scope>
</reference>
<keyword evidence="1" id="KW-1185">Reference proteome</keyword>
<proteinExistence type="predicted"/>
<protein>
    <submittedName>
        <fullName evidence="2">Mitochondrial protein AtMg00860</fullName>
    </submittedName>
</protein>
<evidence type="ECO:0000313" key="2">
    <source>
        <dbReference type="RefSeq" id="XP_075098013.1"/>
    </source>
</evidence>
<evidence type="ECO:0000313" key="1">
    <source>
        <dbReference type="Proteomes" id="UP000790787"/>
    </source>
</evidence>
<dbReference type="Proteomes" id="UP000790787">
    <property type="component" value="Chromosome 21"/>
</dbReference>
<name>A0AC58TLA7_TOBAC</name>
<sequence>MTYDYKIMFEEGTSPINVRPYIYHASLNDEIEKMIKEMLESGVIRPSVSLYASPIVMLSKCYFGRTKVDYLGHIITQEGVTANPSKISVMKNWSLPKTDKEIRGYLGLTCYYWRFAKGYGVMARPLTDLLKKEKFEWSVEAIVAFEQLKVAMSTTPVLALPNFYLEFVIETDDCGLGIWTVLMHVEHPLTI</sequence>
<accession>A0AC58TLA7</accession>
<reference evidence="2" key="2">
    <citation type="submission" date="2025-08" db="UniProtKB">
        <authorList>
            <consortium name="RefSeq"/>
        </authorList>
    </citation>
    <scope>IDENTIFICATION</scope>
    <source>
        <tissue evidence="2">Leaf</tissue>
    </source>
</reference>